<accession>A0A9Y2AKL6</accession>
<keyword evidence="4" id="KW-1185">Reference proteome</keyword>
<keyword evidence="1" id="KW-0175">Coiled coil</keyword>
<keyword evidence="2" id="KW-0812">Transmembrane</keyword>
<keyword evidence="2" id="KW-0472">Membrane</keyword>
<feature type="coiled-coil region" evidence="1">
    <location>
        <begin position="71"/>
        <end position="98"/>
    </location>
</feature>
<reference evidence="3" key="1">
    <citation type="submission" date="2023-03" db="EMBL/GenBank/DDBJ databases">
        <title>Selenobaculum gbiensis gen. nov. sp. nov., a new bacterium isolated from the gut microbiota of IBD patient.</title>
        <authorList>
            <person name="Yeo S."/>
            <person name="Park H."/>
            <person name="Huh C.S."/>
        </authorList>
    </citation>
    <scope>NUCLEOTIDE SEQUENCE</scope>
    <source>
        <strain evidence="3">ICN-92133</strain>
    </source>
</reference>
<keyword evidence="2" id="KW-1133">Transmembrane helix</keyword>
<dbReference type="EMBL" id="CP120678">
    <property type="protein sequence ID" value="WIW71999.1"/>
    <property type="molecule type" value="Genomic_DNA"/>
</dbReference>
<protein>
    <submittedName>
        <fullName evidence="3">DUF4446 family protein</fullName>
    </submittedName>
</protein>
<proteinExistence type="predicted"/>
<name>A0A9Y2AKL6_9FIRM</name>
<dbReference type="KEGG" id="sgbi:P3F81_12785"/>
<evidence type="ECO:0000256" key="1">
    <source>
        <dbReference type="SAM" id="Coils"/>
    </source>
</evidence>
<dbReference type="AlphaFoldDB" id="A0A9Y2AKL6"/>
<dbReference type="InterPro" id="IPR027981">
    <property type="entry name" value="DUF4446"/>
</dbReference>
<gene>
    <name evidence="3" type="ORF">P3F81_12785</name>
</gene>
<evidence type="ECO:0000256" key="2">
    <source>
        <dbReference type="SAM" id="Phobius"/>
    </source>
</evidence>
<evidence type="ECO:0000313" key="4">
    <source>
        <dbReference type="Proteomes" id="UP001243623"/>
    </source>
</evidence>
<dbReference type="Pfam" id="PF14584">
    <property type="entry name" value="DUF4446"/>
    <property type="match status" value="1"/>
</dbReference>
<dbReference type="Proteomes" id="UP001243623">
    <property type="component" value="Chromosome"/>
</dbReference>
<sequence>MDLNLEGVSAFILNNVHYVLLIMTVLIFIALIVFININIKLTKMNKRYRKLMMGMDGCNIERLLMGHIDEVRDTVQKVEALEAEYKRVDAMNQKAVQKVGVVRFSPFEEIGSDLSFAVAFLDYHNDGVVFSSIFGRDESRCYAKPIKNGESTYVLTEEEKQALSEAMKK</sequence>
<evidence type="ECO:0000313" key="3">
    <source>
        <dbReference type="EMBL" id="WIW71999.1"/>
    </source>
</evidence>
<feature type="transmembrane region" description="Helical" evidence="2">
    <location>
        <begin position="16"/>
        <end position="39"/>
    </location>
</feature>
<organism evidence="3 4">
    <name type="scientific">Selenobaculum gibii</name>
    <dbReference type="NCBI Taxonomy" id="3054208"/>
    <lineage>
        <taxon>Bacteria</taxon>
        <taxon>Bacillati</taxon>
        <taxon>Bacillota</taxon>
        <taxon>Negativicutes</taxon>
        <taxon>Selenomonadales</taxon>
        <taxon>Selenomonadaceae</taxon>
        <taxon>Selenobaculum</taxon>
    </lineage>
</organism>